<name>A0ABR5AQL4_BACBA</name>
<gene>
    <name evidence="1" type="ORF">SD77_1982</name>
</gene>
<dbReference type="EMBL" id="JXLP01000019">
    <property type="protein sequence ID" value="KIL77022.1"/>
    <property type="molecule type" value="Genomic_DNA"/>
</dbReference>
<protein>
    <recommendedName>
        <fullName evidence="3">Ribose 5-phosphate isomerase B</fullName>
    </recommendedName>
</protein>
<evidence type="ECO:0000313" key="2">
    <source>
        <dbReference type="Proteomes" id="UP000031982"/>
    </source>
</evidence>
<sequence length="39" mass="4591">MTFRDSPFSSQTQAADVFLPISRRSIHPLFRLFYVKDES</sequence>
<evidence type="ECO:0000313" key="1">
    <source>
        <dbReference type="EMBL" id="KIL77022.1"/>
    </source>
</evidence>
<organism evidence="1 2">
    <name type="scientific">Bacillus badius</name>
    <dbReference type="NCBI Taxonomy" id="1455"/>
    <lineage>
        <taxon>Bacteria</taxon>
        <taxon>Bacillati</taxon>
        <taxon>Bacillota</taxon>
        <taxon>Bacilli</taxon>
        <taxon>Bacillales</taxon>
        <taxon>Bacillaceae</taxon>
        <taxon>Pseudobacillus</taxon>
    </lineage>
</organism>
<proteinExistence type="predicted"/>
<reference evidence="1 2" key="1">
    <citation type="submission" date="2015-01" db="EMBL/GenBank/DDBJ databases">
        <title>Genome Assembly of Bacillus badius MTCC 1458.</title>
        <authorList>
            <person name="Verma A."/>
            <person name="Khatri I."/>
            <person name="Mual P."/>
            <person name="Subramanian S."/>
            <person name="Krishnamurthi S."/>
        </authorList>
    </citation>
    <scope>NUCLEOTIDE SEQUENCE [LARGE SCALE GENOMIC DNA]</scope>
    <source>
        <strain evidence="1 2">MTCC 1458</strain>
    </source>
</reference>
<evidence type="ECO:0008006" key="3">
    <source>
        <dbReference type="Google" id="ProtNLM"/>
    </source>
</evidence>
<accession>A0ABR5AQL4</accession>
<dbReference type="Proteomes" id="UP000031982">
    <property type="component" value="Unassembled WGS sequence"/>
</dbReference>
<comment type="caution">
    <text evidence="1">The sequence shown here is derived from an EMBL/GenBank/DDBJ whole genome shotgun (WGS) entry which is preliminary data.</text>
</comment>
<keyword evidence="2" id="KW-1185">Reference proteome</keyword>